<evidence type="ECO:0000313" key="3">
    <source>
        <dbReference type="Proteomes" id="UP001596413"/>
    </source>
</evidence>
<gene>
    <name evidence="2" type="ORF">ACFQLX_21425</name>
</gene>
<feature type="region of interest" description="Disordered" evidence="1">
    <location>
        <begin position="1"/>
        <end position="51"/>
    </location>
</feature>
<proteinExistence type="predicted"/>
<evidence type="ECO:0000313" key="2">
    <source>
        <dbReference type="EMBL" id="MFC7220699.1"/>
    </source>
</evidence>
<dbReference type="EMBL" id="JBHSZO010000039">
    <property type="protein sequence ID" value="MFC7220699.1"/>
    <property type="molecule type" value="Genomic_DNA"/>
</dbReference>
<dbReference type="RefSeq" id="WP_386417552.1">
    <property type="nucleotide sequence ID" value="NZ_JBHSZO010000039.1"/>
</dbReference>
<evidence type="ECO:0000256" key="1">
    <source>
        <dbReference type="SAM" id="MobiDB-lite"/>
    </source>
</evidence>
<accession>A0ABW2GKK8</accession>
<comment type="caution">
    <text evidence="2">The sequence shown here is derived from an EMBL/GenBank/DDBJ whole genome shotgun (WGS) entry which is preliminary data.</text>
</comment>
<protein>
    <submittedName>
        <fullName evidence="2">Uncharacterized protein</fullName>
    </submittedName>
</protein>
<name>A0ABW2GKK8_9ACTN</name>
<organism evidence="2 3">
    <name type="scientific">Streptomyces polyrhachis</name>
    <dbReference type="NCBI Taxonomy" id="1282885"/>
    <lineage>
        <taxon>Bacteria</taxon>
        <taxon>Bacillati</taxon>
        <taxon>Actinomycetota</taxon>
        <taxon>Actinomycetes</taxon>
        <taxon>Kitasatosporales</taxon>
        <taxon>Streptomycetaceae</taxon>
        <taxon>Streptomyces</taxon>
    </lineage>
</organism>
<sequence>MLPHGADWHRKYHRRRRDDHPGRKQPPHQPETRHRRHQHQLPHQPPHQPPQEALATALTHPAHQHWTGLHVRHDEGAEHLDLWLATIQSDLDFGKLSVGATARDLKLADPALRWSGAALYDGATFAYLTTRPVDDDTDELGITAHGPGADKLLTQANDLLHRWNQQRPTQPTITAYPAAAHDDHLEAGARITRPDTQLTITW</sequence>
<keyword evidence="3" id="KW-1185">Reference proteome</keyword>
<dbReference type="Proteomes" id="UP001596413">
    <property type="component" value="Unassembled WGS sequence"/>
</dbReference>
<reference evidence="3" key="1">
    <citation type="journal article" date="2019" name="Int. J. Syst. Evol. Microbiol.">
        <title>The Global Catalogue of Microorganisms (GCM) 10K type strain sequencing project: providing services to taxonomists for standard genome sequencing and annotation.</title>
        <authorList>
            <consortium name="The Broad Institute Genomics Platform"/>
            <consortium name="The Broad Institute Genome Sequencing Center for Infectious Disease"/>
            <person name="Wu L."/>
            <person name="Ma J."/>
        </authorList>
    </citation>
    <scope>NUCLEOTIDE SEQUENCE [LARGE SCALE GENOMIC DNA]</scope>
    <source>
        <strain evidence="3">CGMCC 1.13681</strain>
    </source>
</reference>